<dbReference type="InterPro" id="IPR057778">
    <property type="entry name" value="KH_Vigilin_N"/>
</dbReference>
<evidence type="ECO:0000256" key="6">
    <source>
        <dbReference type="SAM" id="Coils"/>
    </source>
</evidence>
<dbReference type="Gene3D" id="3.30.1370.10">
    <property type="entry name" value="K Homology domain, type 1"/>
    <property type="match status" value="14"/>
</dbReference>
<evidence type="ECO:0000256" key="2">
    <source>
        <dbReference type="ARBA" id="ARBA00022490"/>
    </source>
</evidence>
<dbReference type="CDD" id="cd02394">
    <property type="entry name" value="KH-I_Vigilin_rpt6"/>
    <property type="match status" value="1"/>
</dbReference>
<feature type="region of interest" description="Disordered" evidence="7">
    <location>
        <begin position="1180"/>
        <end position="1242"/>
    </location>
</feature>
<evidence type="ECO:0000256" key="7">
    <source>
        <dbReference type="SAM" id="MobiDB-lite"/>
    </source>
</evidence>
<dbReference type="CDD" id="cd22416">
    <property type="entry name" value="KH-I_Vigilin_rpt13"/>
    <property type="match status" value="1"/>
</dbReference>
<feature type="domain" description="K Homology" evidence="8">
    <location>
        <begin position="201"/>
        <end position="269"/>
    </location>
</feature>
<feature type="domain" description="K Homology" evidence="8">
    <location>
        <begin position="702"/>
        <end position="771"/>
    </location>
</feature>
<feature type="region of interest" description="Disordered" evidence="7">
    <location>
        <begin position="1"/>
        <end position="44"/>
    </location>
</feature>
<feature type="domain" description="K Homology" evidence="8">
    <location>
        <begin position="775"/>
        <end position="844"/>
    </location>
</feature>
<dbReference type="PANTHER" id="PTHR10627">
    <property type="entry name" value="SCP160"/>
    <property type="match status" value="1"/>
</dbReference>
<keyword evidence="10" id="KW-1185">Reference proteome</keyword>
<feature type="compositionally biased region" description="Polar residues" evidence="7">
    <location>
        <begin position="1183"/>
        <end position="1197"/>
    </location>
</feature>
<dbReference type="FunFam" id="3.30.1370.10:FF:000018">
    <property type="entry name" value="vigilin isoform X1"/>
    <property type="match status" value="1"/>
</dbReference>
<evidence type="ECO:0000256" key="5">
    <source>
        <dbReference type="PROSITE-ProRule" id="PRU00117"/>
    </source>
</evidence>
<dbReference type="Pfam" id="PF00013">
    <property type="entry name" value="KH_1"/>
    <property type="match status" value="14"/>
</dbReference>
<feature type="domain" description="K Homology" evidence="8">
    <location>
        <begin position="129"/>
        <end position="197"/>
    </location>
</feature>
<dbReference type="CDD" id="cd22408">
    <property type="entry name" value="KH-I_Vigilin_rpt4"/>
    <property type="match status" value="1"/>
</dbReference>
<keyword evidence="6" id="KW-0175">Coiled coil</keyword>
<dbReference type="CDD" id="cd22406">
    <property type="entry name" value="KH-I_Vigilin_rpt2"/>
    <property type="match status" value="1"/>
</dbReference>
<evidence type="ECO:0000313" key="10">
    <source>
        <dbReference type="Proteomes" id="UP001152799"/>
    </source>
</evidence>
<dbReference type="CDD" id="cd22407">
    <property type="entry name" value="KH-I_Vigilin_rpt3"/>
    <property type="match status" value="1"/>
</dbReference>
<dbReference type="Pfam" id="PF24668">
    <property type="entry name" value="KH_Vigilin"/>
    <property type="match status" value="1"/>
</dbReference>
<feature type="domain" description="K Homology" evidence="8">
    <location>
        <begin position="628"/>
        <end position="697"/>
    </location>
</feature>
<proteinExistence type="predicted"/>
<feature type="domain" description="K Homology" evidence="8">
    <location>
        <begin position="848"/>
        <end position="935"/>
    </location>
</feature>
<comment type="subcellular location">
    <subcellularLocation>
        <location evidence="1">Cytoplasm</location>
    </subcellularLocation>
</comment>
<keyword evidence="2" id="KW-0963">Cytoplasm</keyword>
<evidence type="ECO:0000256" key="4">
    <source>
        <dbReference type="ARBA" id="ARBA00022884"/>
    </source>
</evidence>
<keyword evidence="3" id="KW-0677">Repeat</keyword>
<sequence length="1242" mass="139678">MQQPVKGGGAAFEPTPKSYDDLFPALPESSQQERQAAMPQWGSNINSKMRVGSSVITQVFRVPYEERKLDGGSKFGEGESVQTCGSIMKETGAHIEISHAKDQSLTFLVTGKQNEVLKARVKILTHFQTQAHKSIQIPKEHHKWILGKKGERLKDLEKQTATKISVPNMNDDSDVITITGPKEGIEKAEHEIKITSDQQSKKAQERLNIPKIYHPFIVGPFSENLNQLIAETGARINVPPPSVNKDEIFIAGEKDGVAAAKAKIEEIYKLMEKKCTTVSVEVPKSQHKYVIGPKGSTIADILQKTGVSVEMPPSDSNLGTINLRGPHDKLGLALSVVYDKANSVRSSDVNAPSWLHKYIIGKKGQKIKEITQNLPKVHVEFTDKENKIRIEGPPDEVEKAQETIEAIANDLIKNMTFIEMHVDNRLFKHIIGKSGANINKLKEEFNVNIQIDESGLVRVEGSQDDVAKVRADLEQRVFKLENEKERDVIIDQRHYRNIIGTKGENIREIRDKYEQVQIIFPGPGDRNDIVKVRGPKEDVDKCVKLLEKKVKELNESSYQIQEPIYKQFHKFIIGKGGSNIKKIREETNTRIDLPAEGDKSDCITITGKRENVEEARDKIRSIQDDLESITSEEITIDPKFYNSLIGAKGKLIHSIMEDCGGVTIKFPSSDSKSDKVLVRGPKEDVEKAKQQLLDLANERQLASFTDEVRAKSQHHKFLIGKSGANIKKIRDATGARIVFPSNTEEDREIITIIGKKESVLEAKKQLEAMIKDIDNIIEDEIKVEPRHHKHFVARRGEVLHRISDDCGGVMISFPRSGVDSDRVSLKGSKECIAAAKQRILEIIGDLESMVTIECIISQKHHRTVMGAKGYRVQGITSQYDVQIKFPDKENTEEYPSELTNGDVNTEPVRQCDVIKITGKESNCLQAKQALFDLVPVTIEVDVPFVLHRSIIGARGQGVRELMDTFDVHIVLSSTDVQEDIIKITGTYNNVQDAKEALLERVKQLEIEKQDKQLKSFALTIDVNPDYHPKIIGKRGAVITNIRKNHDVQITFPKKGDENEHEIIITGYEANTYQAKEDILKIVKELDDLVKEEVEIDSRVHSRLIGGRGRNIKKVMDDYRVDIKFPRPEDANPNLVIIAGQEENIAEAREHLLNLAEEYLQDVEEMETRDNLHTLNFHFDKRQPQQNAQRNRDSNNPNGFVVKGAPWEQSAPNTASVTDFPAFGRTVEQPQASPMAGAWGGRR</sequence>
<dbReference type="CDD" id="cd22405">
    <property type="entry name" value="KH-I_Vigilin_rpt1"/>
    <property type="match status" value="1"/>
</dbReference>
<keyword evidence="4 5" id="KW-0694">RNA-binding</keyword>
<feature type="domain" description="K Homology" evidence="8">
    <location>
        <begin position="414"/>
        <end position="478"/>
    </location>
</feature>
<dbReference type="AlphaFoldDB" id="A0A9N9Q9H1"/>
<dbReference type="CDD" id="cd22417">
    <property type="entry name" value="KH-I_Vigilin_rpt14"/>
    <property type="match status" value="1"/>
</dbReference>
<gene>
    <name evidence="9" type="ORF">CEUTPL_LOCUS1867</name>
</gene>
<feature type="domain" description="K Homology" evidence="8">
    <location>
        <begin position="1014"/>
        <end position="1083"/>
    </location>
</feature>
<feature type="compositionally biased region" description="Gly residues" evidence="7">
    <location>
        <begin position="1"/>
        <end position="10"/>
    </location>
</feature>
<evidence type="ECO:0000259" key="8">
    <source>
        <dbReference type="SMART" id="SM00322"/>
    </source>
</evidence>
<dbReference type="EMBL" id="OU892277">
    <property type="protein sequence ID" value="CAG9761158.1"/>
    <property type="molecule type" value="Genomic_DNA"/>
</dbReference>
<feature type="coiled-coil region" evidence="6">
    <location>
        <begin position="1137"/>
        <end position="1168"/>
    </location>
</feature>
<dbReference type="CDD" id="cd22418">
    <property type="entry name" value="KH-I_Vigilin_rpt15"/>
    <property type="match status" value="1"/>
</dbReference>
<dbReference type="PANTHER" id="PTHR10627:SF31">
    <property type="entry name" value="DODECA-SATELLITE-BINDING PROTEIN 1, ISOFORM A"/>
    <property type="match status" value="1"/>
</dbReference>
<dbReference type="InterPro" id="IPR036612">
    <property type="entry name" value="KH_dom_type_1_sf"/>
</dbReference>
<evidence type="ECO:0000313" key="9">
    <source>
        <dbReference type="EMBL" id="CAG9761158.1"/>
    </source>
</evidence>
<dbReference type="CDD" id="cd22412">
    <property type="entry name" value="KH-I_Vigilin_rpt9"/>
    <property type="match status" value="1"/>
</dbReference>
<dbReference type="SUPFAM" id="SSF54791">
    <property type="entry name" value="Eukaryotic type KH-domain (KH-domain type I)"/>
    <property type="match status" value="13"/>
</dbReference>
<accession>A0A9N9Q9H1</accession>
<feature type="domain" description="K Homology" evidence="8">
    <location>
        <begin position="343"/>
        <end position="409"/>
    </location>
</feature>
<feature type="coiled-coil region" evidence="6">
    <location>
        <begin position="605"/>
        <end position="632"/>
    </location>
</feature>
<feature type="domain" description="K Homology" evidence="8">
    <location>
        <begin position="1087"/>
        <end position="1156"/>
    </location>
</feature>
<dbReference type="Proteomes" id="UP001152799">
    <property type="component" value="Chromosome 1"/>
</dbReference>
<dbReference type="GO" id="GO:0003729">
    <property type="term" value="F:mRNA binding"/>
    <property type="evidence" value="ECO:0007669"/>
    <property type="project" value="TreeGrafter"/>
</dbReference>
<dbReference type="SMART" id="SM00322">
    <property type="entry name" value="KH"/>
    <property type="match status" value="14"/>
</dbReference>
<feature type="domain" description="K Homology" evidence="8">
    <location>
        <begin position="936"/>
        <end position="1002"/>
    </location>
</feature>
<dbReference type="OrthoDB" id="10027144at2759"/>
<dbReference type="CDD" id="cd22413">
    <property type="entry name" value="KH-I_Vigilin_rpt10"/>
    <property type="match status" value="1"/>
</dbReference>
<reference evidence="9" key="1">
    <citation type="submission" date="2022-01" db="EMBL/GenBank/DDBJ databases">
        <authorList>
            <person name="King R."/>
        </authorList>
    </citation>
    <scope>NUCLEOTIDE SEQUENCE</scope>
</reference>
<dbReference type="GO" id="GO:0010468">
    <property type="term" value="P:regulation of gene expression"/>
    <property type="evidence" value="ECO:0007669"/>
    <property type="project" value="UniProtKB-ARBA"/>
</dbReference>
<feature type="coiled-coil region" evidence="6">
    <location>
        <begin position="987"/>
        <end position="1014"/>
    </location>
</feature>
<feature type="domain" description="K Homology" evidence="8">
    <location>
        <begin position="556"/>
        <end position="624"/>
    </location>
</feature>
<feature type="domain" description="K Homology" evidence="8">
    <location>
        <begin position="274"/>
        <end position="342"/>
    </location>
</feature>
<protein>
    <recommendedName>
        <fullName evidence="8">K Homology domain-containing protein</fullName>
    </recommendedName>
</protein>
<dbReference type="CDD" id="cd22414">
    <property type="entry name" value="KH-I_Vigilin_rpt11"/>
    <property type="match status" value="1"/>
</dbReference>
<feature type="domain" description="K Homology" evidence="8">
    <location>
        <begin position="482"/>
        <end position="551"/>
    </location>
</feature>
<dbReference type="CDD" id="cd22411">
    <property type="entry name" value="KH-I_Vigilin_rpt8"/>
    <property type="match status" value="1"/>
</dbReference>
<name>A0A9N9Q9H1_9CUCU</name>
<dbReference type="PROSITE" id="PS50084">
    <property type="entry name" value="KH_TYPE_1"/>
    <property type="match status" value="14"/>
</dbReference>
<evidence type="ECO:0000256" key="3">
    <source>
        <dbReference type="ARBA" id="ARBA00022737"/>
    </source>
</evidence>
<dbReference type="CDD" id="cd22410">
    <property type="entry name" value="KH-I_Vigilin_rpt7"/>
    <property type="match status" value="1"/>
</dbReference>
<dbReference type="CDD" id="cd22409">
    <property type="entry name" value="KH-I_Vigilin_rpt5"/>
    <property type="match status" value="1"/>
</dbReference>
<organism evidence="9 10">
    <name type="scientific">Ceutorhynchus assimilis</name>
    <name type="common">cabbage seed weevil</name>
    <dbReference type="NCBI Taxonomy" id="467358"/>
    <lineage>
        <taxon>Eukaryota</taxon>
        <taxon>Metazoa</taxon>
        <taxon>Ecdysozoa</taxon>
        <taxon>Arthropoda</taxon>
        <taxon>Hexapoda</taxon>
        <taxon>Insecta</taxon>
        <taxon>Pterygota</taxon>
        <taxon>Neoptera</taxon>
        <taxon>Endopterygota</taxon>
        <taxon>Coleoptera</taxon>
        <taxon>Polyphaga</taxon>
        <taxon>Cucujiformia</taxon>
        <taxon>Curculionidae</taxon>
        <taxon>Ceutorhynchinae</taxon>
        <taxon>Ceutorhynchus</taxon>
    </lineage>
</organism>
<dbReference type="InterPro" id="IPR004087">
    <property type="entry name" value="KH_dom"/>
</dbReference>
<evidence type="ECO:0000256" key="1">
    <source>
        <dbReference type="ARBA" id="ARBA00004496"/>
    </source>
</evidence>
<dbReference type="InterPro" id="IPR004088">
    <property type="entry name" value="KH_dom_type_1"/>
</dbReference>